<dbReference type="Pfam" id="PF02866">
    <property type="entry name" value="Ldh_1_C"/>
    <property type="match status" value="1"/>
</dbReference>
<keyword evidence="6" id="KW-0520">NAD</keyword>
<sequence>MAITSTTTLSLGLITPARPKSSSISQSKTLALMHKAPFRSFAGLKATESSIISCESSSSFFGSESIKPLLRQSFSTLKAQRDRHNCVQPQASYKVAILGAAGGIGQPLALLVKMSPLVSDLHLYDIANVKGVAADISHCNTPSRVFDFTGASELGNCLKDVNVVVIPAGVPRKPGMTRDDLFNINANIVKTLVEAVADHCPDAFIHIISNPVNSTVPIAAEVLKQKGVYNPKKLFGVTTLDVVRANTFVAQKKNLRLIDVDVPVVGGHAGITILPLLSKTKPSTSFSDEEVDELTVRIQNAGTEVVEAKAGAGSATLSMAYAAARFVESSLRAIDGDSDVYECAFVQSDLTELPFFASRVKLGKDGVEALVPSDLQGLTEYEQKALEALKPELKASIDKGITFVHKQPVSP</sequence>
<name>A0A328D7H7_9ASTE</name>
<dbReference type="Proteomes" id="UP000249390">
    <property type="component" value="Unassembled WGS sequence"/>
</dbReference>
<dbReference type="InterPro" id="IPR022383">
    <property type="entry name" value="Lactate/malate_DH_C"/>
</dbReference>
<accession>A0A328D7H7</accession>
<feature type="domain" description="Lactate/malate dehydrogenase N-terminal" evidence="8">
    <location>
        <begin position="94"/>
        <end position="236"/>
    </location>
</feature>
<dbReference type="PANTHER" id="PTHR11540:SF16">
    <property type="entry name" value="MALATE DEHYDROGENASE, MITOCHONDRIAL"/>
    <property type="match status" value="1"/>
</dbReference>
<comment type="subunit">
    <text evidence="2">Homodimer.</text>
</comment>
<evidence type="ECO:0000313" key="11">
    <source>
        <dbReference type="Proteomes" id="UP000249390"/>
    </source>
</evidence>
<evidence type="ECO:0000256" key="1">
    <source>
        <dbReference type="ARBA" id="ARBA00008824"/>
    </source>
</evidence>
<dbReference type="GO" id="GO:0006099">
    <property type="term" value="P:tricarboxylic acid cycle"/>
    <property type="evidence" value="ECO:0007669"/>
    <property type="project" value="UniProtKB-KW"/>
</dbReference>
<dbReference type="Gene3D" id="3.90.110.10">
    <property type="entry name" value="Lactate dehydrogenase/glycoside hydrolase, family 4, C-terminal"/>
    <property type="match status" value="1"/>
</dbReference>
<organism evidence="10 11">
    <name type="scientific">Cuscuta australis</name>
    <dbReference type="NCBI Taxonomy" id="267555"/>
    <lineage>
        <taxon>Eukaryota</taxon>
        <taxon>Viridiplantae</taxon>
        <taxon>Streptophyta</taxon>
        <taxon>Embryophyta</taxon>
        <taxon>Tracheophyta</taxon>
        <taxon>Spermatophyta</taxon>
        <taxon>Magnoliopsida</taxon>
        <taxon>eudicotyledons</taxon>
        <taxon>Gunneridae</taxon>
        <taxon>Pentapetalae</taxon>
        <taxon>asterids</taxon>
        <taxon>lamiids</taxon>
        <taxon>Solanales</taxon>
        <taxon>Convolvulaceae</taxon>
        <taxon>Cuscuteae</taxon>
        <taxon>Cuscuta</taxon>
        <taxon>Cuscuta subgen. Grammica</taxon>
        <taxon>Cuscuta sect. Cleistogrammica</taxon>
    </lineage>
</organism>
<dbReference type="SUPFAM" id="SSF51735">
    <property type="entry name" value="NAD(P)-binding Rossmann-fold domains"/>
    <property type="match status" value="1"/>
</dbReference>
<evidence type="ECO:0000259" key="8">
    <source>
        <dbReference type="Pfam" id="PF00056"/>
    </source>
</evidence>
<dbReference type="FunFam" id="3.90.110.10:FF:000001">
    <property type="entry name" value="Malate dehydrogenase"/>
    <property type="match status" value="1"/>
</dbReference>
<dbReference type="EC" id="1.1.1.37" evidence="3"/>
<dbReference type="InterPro" id="IPR001252">
    <property type="entry name" value="Malate_DH_AS"/>
</dbReference>
<dbReference type="GO" id="GO:0030060">
    <property type="term" value="F:L-malate dehydrogenase (NAD+) activity"/>
    <property type="evidence" value="ECO:0007669"/>
    <property type="project" value="UniProtKB-EC"/>
</dbReference>
<protein>
    <recommendedName>
        <fullName evidence="3">malate dehydrogenase</fullName>
        <ecNumber evidence="3">1.1.1.37</ecNumber>
    </recommendedName>
</protein>
<dbReference type="FunFam" id="3.40.50.720:FF:000017">
    <property type="entry name" value="Malate dehydrogenase"/>
    <property type="match status" value="1"/>
</dbReference>
<dbReference type="Gene3D" id="3.40.50.720">
    <property type="entry name" value="NAD(P)-binding Rossmann-like Domain"/>
    <property type="match status" value="1"/>
</dbReference>
<dbReference type="InterPro" id="IPR036291">
    <property type="entry name" value="NAD(P)-bd_dom_sf"/>
</dbReference>
<evidence type="ECO:0000313" key="10">
    <source>
        <dbReference type="EMBL" id="RAL41737.1"/>
    </source>
</evidence>
<evidence type="ECO:0000256" key="2">
    <source>
        <dbReference type="ARBA" id="ARBA00011738"/>
    </source>
</evidence>
<evidence type="ECO:0000256" key="4">
    <source>
        <dbReference type="ARBA" id="ARBA00022532"/>
    </source>
</evidence>
<gene>
    <name evidence="10" type="ORF">DM860_008919</name>
</gene>
<evidence type="ECO:0000256" key="7">
    <source>
        <dbReference type="ARBA" id="ARBA00048313"/>
    </source>
</evidence>
<keyword evidence="5" id="KW-0560">Oxidoreductase</keyword>
<comment type="similarity">
    <text evidence="1">Belongs to the LDH/MDH superfamily. MDH type 1 family.</text>
</comment>
<dbReference type="EMBL" id="NQVE01000183">
    <property type="protein sequence ID" value="RAL41737.1"/>
    <property type="molecule type" value="Genomic_DNA"/>
</dbReference>
<dbReference type="GO" id="GO:0005739">
    <property type="term" value="C:mitochondrion"/>
    <property type="evidence" value="ECO:0007669"/>
    <property type="project" value="TreeGrafter"/>
</dbReference>
<evidence type="ECO:0000256" key="5">
    <source>
        <dbReference type="ARBA" id="ARBA00023002"/>
    </source>
</evidence>
<evidence type="ECO:0000256" key="3">
    <source>
        <dbReference type="ARBA" id="ARBA00012995"/>
    </source>
</evidence>
<evidence type="ECO:0000256" key="6">
    <source>
        <dbReference type="ARBA" id="ARBA00023027"/>
    </source>
</evidence>
<dbReference type="InterPro" id="IPR010097">
    <property type="entry name" value="Malate_DH_type1"/>
</dbReference>
<dbReference type="CDD" id="cd01337">
    <property type="entry name" value="MDH_glyoxysomal_mitochondrial"/>
    <property type="match status" value="1"/>
</dbReference>
<proteinExistence type="inferred from homology"/>
<dbReference type="NCBIfam" id="TIGR01772">
    <property type="entry name" value="MDH_euk_gproteo"/>
    <property type="match status" value="1"/>
</dbReference>
<dbReference type="SUPFAM" id="SSF56327">
    <property type="entry name" value="LDH C-terminal domain-like"/>
    <property type="match status" value="1"/>
</dbReference>
<dbReference type="AlphaFoldDB" id="A0A328D7H7"/>
<comment type="caution">
    <text evidence="10">The sequence shown here is derived from an EMBL/GenBank/DDBJ whole genome shotgun (WGS) entry which is preliminary data.</text>
</comment>
<keyword evidence="11" id="KW-1185">Reference proteome</keyword>
<reference evidence="10 11" key="1">
    <citation type="submission" date="2018-06" db="EMBL/GenBank/DDBJ databases">
        <title>The Genome of Cuscuta australis (Dodder) Provides Insight into the Evolution of Plant Parasitism.</title>
        <authorList>
            <person name="Liu H."/>
        </authorList>
    </citation>
    <scope>NUCLEOTIDE SEQUENCE [LARGE SCALE GENOMIC DNA]</scope>
    <source>
        <strain evidence="11">cv. Yunnan</strain>
        <tissue evidence="10">Vines</tissue>
    </source>
</reference>
<dbReference type="GO" id="GO:0006108">
    <property type="term" value="P:malate metabolic process"/>
    <property type="evidence" value="ECO:0007669"/>
    <property type="project" value="InterPro"/>
</dbReference>
<dbReference type="PROSITE" id="PS00068">
    <property type="entry name" value="MDH"/>
    <property type="match status" value="1"/>
</dbReference>
<dbReference type="Pfam" id="PF00056">
    <property type="entry name" value="Ldh_1_N"/>
    <property type="match status" value="1"/>
</dbReference>
<evidence type="ECO:0000259" key="9">
    <source>
        <dbReference type="Pfam" id="PF02866"/>
    </source>
</evidence>
<feature type="domain" description="Lactate/malate dehydrogenase C-terminal" evidence="9">
    <location>
        <begin position="238"/>
        <end position="403"/>
    </location>
</feature>
<dbReference type="PANTHER" id="PTHR11540">
    <property type="entry name" value="MALATE AND LACTATE DEHYDROGENASE"/>
    <property type="match status" value="1"/>
</dbReference>
<dbReference type="InterPro" id="IPR001236">
    <property type="entry name" value="Lactate/malate_DH_N"/>
</dbReference>
<dbReference type="InterPro" id="IPR015955">
    <property type="entry name" value="Lactate_DH/Glyco_Ohase_4_C"/>
</dbReference>
<comment type="catalytic activity">
    <reaction evidence="7">
        <text>(S)-malate + NAD(+) = oxaloacetate + NADH + H(+)</text>
        <dbReference type="Rhea" id="RHEA:21432"/>
        <dbReference type="ChEBI" id="CHEBI:15378"/>
        <dbReference type="ChEBI" id="CHEBI:15589"/>
        <dbReference type="ChEBI" id="CHEBI:16452"/>
        <dbReference type="ChEBI" id="CHEBI:57540"/>
        <dbReference type="ChEBI" id="CHEBI:57945"/>
        <dbReference type="EC" id="1.1.1.37"/>
    </reaction>
</comment>
<keyword evidence="4" id="KW-0816">Tricarboxylic acid cycle</keyword>